<evidence type="ECO:0000313" key="2">
    <source>
        <dbReference type="Proteomes" id="UP000237347"/>
    </source>
</evidence>
<evidence type="ECO:0000313" key="1">
    <source>
        <dbReference type="EMBL" id="KAK7837362.1"/>
    </source>
</evidence>
<comment type="caution">
    <text evidence="1">The sequence shown here is derived from an EMBL/GenBank/DDBJ whole genome shotgun (WGS) entry which is preliminary data.</text>
</comment>
<name>A0AAW0KDM3_QUESU</name>
<keyword evidence="2" id="KW-1185">Reference proteome</keyword>
<dbReference type="AlphaFoldDB" id="A0AAW0KDM3"/>
<proteinExistence type="predicted"/>
<dbReference type="EMBL" id="PKMF04000330">
    <property type="protein sequence ID" value="KAK7837362.1"/>
    <property type="molecule type" value="Genomic_DNA"/>
</dbReference>
<accession>A0AAW0KDM3</accession>
<sequence>MERTTKFSRSVPKKLYLLHYTFTENYLRGATRQVDTRPKAELLYSLTVRAKLENNRYQKLKKQPKTSTQHELVKVSEIRLVAWSRAVVEGIFTR</sequence>
<protein>
    <submittedName>
        <fullName evidence="1">Uncharacterized protein</fullName>
    </submittedName>
</protein>
<organism evidence="1 2">
    <name type="scientific">Quercus suber</name>
    <name type="common">Cork oak</name>
    <dbReference type="NCBI Taxonomy" id="58331"/>
    <lineage>
        <taxon>Eukaryota</taxon>
        <taxon>Viridiplantae</taxon>
        <taxon>Streptophyta</taxon>
        <taxon>Embryophyta</taxon>
        <taxon>Tracheophyta</taxon>
        <taxon>Spermatophyta</taxon>
        <taxon>Magnoliopsida</taxon>
        <taxon>eudicotyledons</taxon>
        <taxon>Gunneridae</taxon>
        <taxon>Pentapetalae</taxon>
        <taxon>rosids</taxon>
        <taxon>fabids</taxon>
        <taxon>Fagales</taxon>
        <taxon>Fagaceae</taxon>
        <taxon>Quercus</taxon>
    </lineage>
</organism>
<dbReference type="Proteomes" id="UP000237347">
    <property type="component" value="Unassembled WGS sequence"/>
</dbReference>
<gene>
    <name evidence="1" type="ORF">CFP56_021287</name>
</gene>
<reference evidence="1 2" key="1">
    <citation type="journal article" date="2018" name="Sci. Data">
        <title>The draft genome sequence of cork oak.</title>
        <authorList>
            <person name="Ramos A.M."/>
            <person name="Usie A."/>
            <person name="Barbosa P."/>
            <person name="Barros P.M."/>
            <person name="Capote T."/>
            <person name="Chaves I."/>
            <person name="Simoes F."/>
            <person name="Abreu I."/>
            <person name="Carrasquinho I."/>
            <person name="Faro C."/>
            <person name="Guimaraes J.B."/>
            <person name="Mendonca D."/>
            <person name="Nobrega F."/>
            <person name="Rodrigues L."/>
            <person name="Saibo N.J.M."/>
            <person name="Varela M.C."/>
            <person name="Egas C."/>
            <person name="Matos J."/>
            <person name="Miguel C.M."/>
            <person name="Oliveira M.M."/>
            <person name="Ricardo C.P."/>
            <person name="Goncalves S."/>
        </authorList>
    </citation>
    <scope>NUCLEOTIDE SEQUENCE [LARGE SCALE GENOMIC DNA]</scope>
    <source>
        <strain evidence="2">cv. HL8</strain>
    </source>
</reference>